<evidence type="ECO:0000313" key="2">
    <source>
        <dbReference type="Proteomes" id="UP000479710"/>
    </source>
</evidence>
<sequence>MVPLVACQELAQPEGKVKAGLSFEQVLPWEDAFAWAADKVAAVLVLTQQEMTALALRKGPDVTLKEKIGGHQEVWKALMLKVQSLPLMDAECHS</sequence>
<name>A0A6G1CHK8_9ORYZ</name>
<evidence type="ECO:0000313" key="1">
    <source>
        <dbReference type="EMBL" id="KAF0899541.1"/>
    </source>
</evidence>
<accession>A0A6G1CHK8</accession>
<dbReference type="EMBL" id="SPHZ02000009">
    <property type="protein sequence ID" value="KAF0899541.1"/>
    <property type="molecule type" value="Genomic_DNA"/>
</dbReference>
<dbReference type="Proteomes" id="UP000479710">
    <property type="component" value="Unassembled WGS sequence"/>
</dbReference>
<protein>
    <submittedName>
        <fullName evidence="1">Uncharacterized protein</fullName>
    </submittedName>
</protein>
<organism evidence="1 2">
    <name type="scientific">Oryza meyeriana var. granulata</name>
    <dbReference type="NCBI Taxonomy" id="110450"/>
    <lineage>
        <taxon>Eukaryota</taxon>
        <taxon>Viridiplantae</taxon>
        <taxon>Streptophyta</taxon>
        <taxon>Embryophyta</taxon>
        <taxon>Tracheophyta</taxon>
        <taxon>Spermatophyta</taxon>
        <taxon>Magnoliopsida</taxon>
        <taxon>Liliopsida</taxon>
        <taxon>Poales</taxon>
        <taxon>Poaceae</taxon>
        <taxon>BOP clade</taxon>
        <taxon>Oryzoideae</taxon>
        <taxon>Oryzeae</taxon>
        <taxon>Oryzinae</taxon>
        <taxon>Oryza</taxon>
        <taxon>Oryza meyeriana</taxon>
    </lineage>
</organism>
<dbReference type="AlphaFoldDB" id="A0A6G1CHK8"/>
<reference evidence="1 2" key="1">
    <citation type="submission" date="2019-11" db="EMBL/GenBank/DDBJ databases">
        <title>Whole genome sequence of Oryza granulata.</title>
        <authorList>
            <person name="Li W."/>
        </authorList>
    </citation>
    <scope>NUCLEOTIDE SEQUENCE [LARGE SCALE GENOMIC DNA]</scope>
    <source>
        <strain evidence="2">cv. Menghai</strain>
        <tissue evidence="1">Leaf</tissue>
    </source>
</reference>
<proteinExistence type="predicted"/>
<comment type="caution">
    <text evidence="1">The sequence shown here is derived from an EMBL/GenBank/DDBJ whole genome shotgun (WGS) entry which is preliminary data.</text>
</comment>
<keyword evidence="2" id="KW-1185">Reference proteome</keyword>
<gene>
    <name evidence="1" type="ORF">E2562_020748</name>
</gene>